<protein>
    <submittedName>
        <fullName evidence="6">Class I adenylate-forming enzyme family protein</fullName>
    </submittedName>
</protein>
<organism evidence="6">
    <name type="scientific">Cellulosimicrobium sp. ES-005</name>
    <dbReference type="NCBI Taxonomy" id="3163031"/>
    <lineage>
        <taxon>Bacteria</taxon>
        <taxon>Bacillati</taxon>
        <taxon>Actinomycetota</taxon>
        <taxon>Actinomycetes</taxon>
        <taxon>Micrococcales</taxon>
        <taxon>Promicromonosporaceae</taxon>
        <taxon>Cellulosimicrobium</taxon>
    </lineage>
</organism>
<dbReference type="GO" id="GO:0031956">
    <property type="term" value="F:medium-chain fatty acid-CoA ligase activity"/>
    <property type="evidence" value="ECO:0007669"/>
    <property type="project" value="TreeGrafter"/>
</dbReference>
<dbReference type="GO" id="GO:0006631">
    <property type="term" value="P:fatty acid metabolic process"/>
    <property type="evidence" value="ECO:0007669"/>
    <property type="project" value="TreeGrafter"/>
</dbReference>
<dbReference type="InterPro" id="IPR025110">
    <property type="entry name" value="AMP-bd_C"/>
</dbReference>
<evidence type="ECO:0000259" key="4">
    <source>
        <dbReference type="Pfam" id="PF00501"/>
    </source>
</evidence>
<name>A0AAU8G0M2_9MICO</name>
<dbReference type="Pfam" id="PF00501">
    <property type="entry name" value="AMP-binding"/>
    <property type="match status" value="1"/>
</dbReference>
<evidence type="ECO:0000256" key="3">
    <source>
        <dbReference type="SAM" id="MobiDB-lite"/>
    </source>
</evidence>
<evidence type="ECO:0000256" key="1">
    <source>
        <dbReference type="ARBA" id="ARBA00006432"/>
    </source>
</evidence>
<feature type="region of interest" description="Disordered" evidence="3">
    <location>
        <begin position="454"/>
        <end position="488"/>
    </location>
</feature>
<dbReference type="InterPro" id="IPR045851">
    <property type="entry name" value="AMP-bd_C_sf"/>
</dbReference>
<evidence type="ECO:0000256" key="2">
    <source>
        <dbReference type="ARBA" id="ARBA00022598"/>
    </source>
</evidence>
<reference evidence="6" key="1">
    <citation type="submission" date="2024-06" db="EMBL/GenBank/DDBJ databases">
        <title>Complete genome sequence of the cellulolytic actinobacterium, Cellulosimicrobium ES-005.</title>
        <authorList>
            <person name="Matthews C.T."/>
            <person name="Underwood K.D."/>
            <person name="Ghanchi K.M."/>
            <person name="Fields S.D."/>
            <person name="Gardner S.G."/>
        </authorList>
    </citation>
    <scope>NUCLEOTIDE SEQUENCE</scope>
    <source>
        <strain evidence="6">ES-005</strain>
    </source>
</reference>
<evidence type="ECO:0000259" key="5">
    <source>
        <dbReference type="Pfam" id="PF13193"/>
    </source>
</evidence>
<feature type="domain" description="AMP-binding enzyme C-terminal" evidence="5">
    <location>
        <begin position="391"/>
        <end position="464"/>
    </location>
</feature>
<dbReference type="Gene3D" id="3.30.300.30">
    <property type="match status" value="1"/>
</dbReference>
<feature type="domain" description="AMP-dependent synthetase/ligase" evidence="4">
    <location>
        <begin position="17"/>
        <end position="329"/>
    </location>
</feature>
<feature type="region of interest" description="Disordered" evidence="3">
    <location>
        <begin position="1"/>
        <end position="21"/>
    </location>
</feature>
<dbReference type="InterPro" id="IPR000873">
    <property type="entry name" value="AMP-dep_synth/lig_dom"/>
</dbReference>
<dbReference type="EMBL" id="CP159290">
    <property type="protein sequence ID" value="XCH29998.1"/>
    <property type="molecule type" value="Genomic_DNA"/>
</dbReference>
<comment type="similarity">
    <text evidence="1">Belongs to the ATP-dependent AMP-binding enzyme family.</text>
</comment>
<dbReference type="AlphaFoldDB" id="A0AAU8G0M2"/>
<keyword evidence="2" id="KW-0436">Ligase</keyword>
<dbReference type="Pfam" id="PF13193">
    <property type="entry name" value="AMP-binding_C"/>
    <property type="match status" value="1"/>
</dbReference>
<evidence type="ECO:0000313" key="6">
    <source>
        <dbReference type="EMBL" id="XCH29998.1"/>
    </source>
</evidence>
<dbReference type="PANTHER" id="PTHR43201">
    <property type="entry name" value="ACYL-COA SYNTHETASE"/>
    <property type="match status" value="1"/>
</dbReference>
<proteinExistence type="inferred from homology"/>
<accession>A0AAU8G0M2</accession>
<dbReference type="InterPro" id="IPR042099">
    <property type="entry name" value="ANL_N_sf"/>
</dbReference>
<dbReference type="Gene3D" id="3.40.50.12780">
    <property type="entry name" value="N-terminal domain of ligase-like"/>
    <property type="match status" value="1"/>
</dbReference>
<dbReference type="PANTHER" id="PTHR43201:SF5">
    <property type="entry name" value="MEDIUM-CHAIN ACYL-COA LIGASE ACSF2, MITOCHONDRIAL"/>
    <property type="match status" value="1"/>
</dbReference>
<sequence>MPVAHQVLTHAADPAVRDRPALRTPERSRTYAALAADVRAGATHLDATGTRPGDVVAVSLPDPLDLLTAVLAADHAGATPLVCDPAWPRAHRAEVLRTLAPRTFVEVPLPRGTGTLPDLVPGLAPQGGAGPGTGHEPGPDDLAWAGFSSGSTGRPRAVVRTRASWAGSFDDVTRLLGLRPADTVLVPGPLASSLYCFAAVHTLAVGACAFLTRTPAATTSALASSDVVHLVPQVLDDVLDAVAAGAPSRLRHAVVGGASLAAGARSRAAALGIDVLAYYGAVELSFVAYDPDGSGLRPFPGVDLEVRPLPQASVGEVWVRSPWVSSGYLARATGPLRRDGAWSTVGDLADPLPDPSTSPSAPGAPLGTLVLRGRGDGAILTGGSTVVPEDVEVVLRAVPGVRDVVVLGTAHRRLGAVVSAVVECDDRPGLRAHLERVARGALAPAQRPRRWYGTRALPRTPSGKPARGAVSEALLGTDPARSGLEPLR</sequence>
<dbReference type="SUPFAM" id="SSF56801">
    <property type="entry name" value="Acetyl-CoA synthetase-like"/>
    <property type="match status" value="1"/>
</dbReference>
<dbReference type="RefSeq" id="WP_353708061.1">
    <property type="nucleotide sequence ID" value="NZ_CP159290.1"/>
</dbReference>
<gene>
    <name evidence="6" type="ORF">ABRQ22_21015</name>
</gene>